<accession>A0A6J4UE70</accession>
<protein>
    <recommendedName>
        <fullName evidence="1">PilZ domain-containing protein</fullName>
    </recommendedName>
</protein>
<name>A0A6J4UE70_9SPHN</name>
<sequence>MGVENFAKVTQEGKRSVKRARVLLAVRLQTSFGEIEGKLRDLSQRGALVECTEPLDVGMDVVFSRGDTIVPARIAWTSGNRIGLEFSRMIDESEVLVQLGRTSANATQPRFRRPRLNGEGLSDHERKLASAWGVAVGLAVPD</sequence>
<dbReference type="InterPro" id="IPR009875">
    <property type="entry name" value="PilZ_domain"/>
</dbReference>
<evidence type="ECO:0000313" key="2">
    <source>
        <dbReference type="EMBL" id="CAA9545963.1"/>
    </source>
</evidence>
<proteinExistence type="predicted"/>
<feature type="domain" description="PilZ" evidence="1">
    <location>
        <begin position="14"/>
        <end position="93"/>
    </location>
</feature>
<dbReference type="SUPFAM" id="SSF141371">
    <property type="entry name" value="PilZ domain-like"/>
    <property type="match status" value="1"/>
</dbReference>
<dbReference type="GO" id="GO:0035438">
    <property type="term" value="F:cyclic-di-GMP binding"/>
    <property type="evidence" value="ECO:0007669"/>
    <property type="project" value="InterPro"/>
</dbReference>
<dbReference type="Pfam" id="PF07238">
    <property type="entry name" value="PilZ"/>
    <property type="match status" value="1"/>
</dbReference>
<dbReference type="EMBL" id="CADCWD010000084">
    <property type="protein sequence ID" value="CAA9545963.1"/>
    <property type="molecule type" value="Genomic_DNA"/>
</dbReference>
<reference evidence="2" key="1">
    <citation type="submission" date="2020-02" db="EMBL/GenBank/DDBJ databases">
        <authorList>
            <person name="Meier V. D."/>
        </authorList>
    </citation>
    <scope>NUCLEOTIDE SEQUENCE</scope>
    <source>
        <strain evidence="2">AVDCRST_MAG23</strain>
    </source>
</reference>
<dbReference type="AlphaFoldDB" id="A0A6J4UE70"/>
<evidence type="ECO:0000259" key="1">
    <source>
        <dbReference type="Pfam" id="PF07238"/>
    </source>
</evidence>
<organism evidence="2">
    <name type="scientific">uncultured Sphingosinicella sp</name>
    <dbReference type="NCBI Taxonomy" id="478748"/>
    <lineage>
        <taxon>Bacteria</taxon>
        <taxon>Pseudomonadati</taxon>
        <taxon>Pseudomonadota</taxon>
        <taxon>Alphaproteobacteria</taxon>
        <taxon>Sphingomonadales</taxon>
        <taxon>Sphingosinicellaceae</taxon>
        <taxon>Sphingosinicella</taxon>
        <taxon>environmental samples</taxon>
    </lineage>
</organism>
<gene>
    <name evidence="2" type="ORF">AVDCRST_MAG23-2504</name>
</gene>
<dbReference type="Gene3D" id="2.40.10.220">
    <property type="entry name" value="predicted glycosyltransferase like domains"/>
    <property type="match status" value="1"/>
</dbReference>